<accession>A0ABV7D4S9</accession>
<dbReference type="PANTHER" id="PTHR10605:SF56">
    <property type="entry name" value="BIFUNCTIONAL HEPARAN SULFATE N-DEACETYLASE_N-SULFOTRANSFERASE"/>
    <property type="match status" value="1"/>
</dbReference>
<evidence type="ECO:0000259" key="3">
    <source>
        <dbReference type="Pfam" id="PF00685"/>
    </source>
</evidence>
<dbReference type="Proteomes" id="UP001595444">
    <property type="component" value="Unassembled WGS sequence"/>
</dbReference>
<feature type="domain" description="Sulfotransferase" evidence="3">
    <location>
        <begin position="4"/>
        <end position="196"/>
    </location>
</feature>
<sequence>MRVQFLIAGVQKAGTTALDRFLRQHAYLSLPSRKEVHFFDNEQINWQQPDYREYHRFFSEKPGQISGEATPIYTYWPPSLARIHAYNPDMKLIVCLRDPVARAYSHWEMEVSRGYENLKFRAAIRKGRSRVTGDERSLAGAHRVYSYVERGFYSAQIERLLELFPRENLLFLENSHIKNNLKDVLNTITDFLHVPAYQTYPENKIILPTQKRQNLGSISEEDKAYLAGLYRDDTKKTARLTGLDISHWARA</sequence>
<dbReference type="RefSeq" id="WP_194214120.1">
    <property type="nucleotide sequence ID" value="NZ_CP061205.1"/>
</dbReference>
<protein>
    <submittedName>
        <fullName evidence="4">Sulfotransferase domain-containing protein</fullName>
    </submittedName>
</protein>
<evidence type="ECO:0000313" key="4">
    <source>
        <dbReference type="EMBL" id="MFC3052193.1"/>
    </source>
</evidence>
<keyword evidence="1" id="KW-0808">Transferase</keyword>
<proteinExistence type="predicted"/>
<gene>
    <name evidence="4" type="ORF">ACFOKA_09785</name>
</gene>
<dbReference type="EMBL" id="JBHRSL010000010">
    <property type="protein sequence ID" value="MFC3052193.1"/>
    <property type="molecule type" value="Genomic_DNA"/>
</dbReference>
<dbReference type="InterPro" id="IPR000863">
    <property type="entry name" value="Sulfotransferase_dom"/>
</dbReference>
<name>A0ABV7D4S9_9PROT</name>
<dbReference type="InterPro" id="IPR027417">
    <property type="entry name" value="P-loop_NTPase"/>
</dbReference>
<evidence type="ECO:0000313" key="5">
    <source>
        <dbReference type="Proteomes" id="UP001595444"/>
    </source>
</evidence>
<evidence type="ECO:0000256" key="1">
    <source>
        <dbReference type="ARBA" id="ARBA00022679"/>
    </source>
</evidence>
<dbReference type="PANTHER" id="PTHR10605">
    <property type="entry name" value="HEPARAN SULFATE SULFOTRANSFERASE"/>
    <property type="match status" value="1"/>
</dbReference>
<dbReference type="Pfam" id="PF00685">
    <property type="entry name" value="Sulfotransfer_1"/>
    <property type="match status" value="1"/>
</dbReference>
<keyword evidence="5" id="KW-1185">Reference proteome</keyword>
<dbReference type="InterPro" id="IPR037359">
    <property type="entry name" value="NST/OST"/>
</dbReference>
<reference evidence="5" key="1">
    <citation type="journal article" date="2019" name="Int. J. Syst. Evol. Microbiol.">
        <title>The Global Catalogue of Microorganisms (GCM) 10K type strain sequencing project: providing services to taxonomists for standard genome sequencing and annotation.</title>
        <authorList>
            <consortium name="The Broad Institute Genomics Platform"/>
            <consortium name="The Broad Institute Genome Sequencing Center for Infectious Disease"/>
            <person name="Wu L."/>
            <person name="Ma J."/>
        </authorList>
    </citation>
    <scope>NUCLEOTIDE SEQUENCE [LARGE SCALE GENOMIC DNA]</scope>
    <source>
        <strain evidence="5">KCTC 62164</strain>
    </source>
</reference>
<dbReference type="Gene3D" id="3.40.50.300">
    <property type="entry name" value="P-loop containing nucleotide triphosphate hydrolases"/>
    <property type="match status" value="1"/>
</dbReference>
<organism evidence="4 5">
    <name type="scientific">Kordiimonas pumila</name>
    <dbReference type="NCBI Taxonomy" id="2161677"/>
    <lineage>
        <taxon>Bacteria</taxon>
        <taxon>Pseudomonadati</taxon>
        <taxon>Pseudomonadota</taxon>
        <taxon>Alphaproteobacteria</taxon>
        <taxon>Kordiimonadales</taxon>
        <taxon>Kordiimonadaceae</taxon>
        <taxon>Kordiimonas</taxon>
    </lineage>
</organism>
<dbReference type="SUPFAM" id="SSF52540">
    <property type="entry name" value="P-loop containing nucleoside triphosphate hydrolases"/>
    <property type="match status" value="1"/>
</dbReference>
<keyword evidence="2" id="KW-0325">Glycoprotein</keyword>
<evidence type="ECO:0000256" key="2">
    <source>
        <dbReference type="ARBA" id="ARBA00023180"/>
    </source>
</evidence>
<comment type="caution">
    <text evidence="4">The sequence shown here is derived from an EMBL/GenBank/DDBJ whole genome shotgun (WGS) entry which is preliminary data.</text>
</comment>